<organism evidence="2 3">
    <name type="scientific">Gordonibacter urolithinfaciens</name>
    <dbReference type="NCBI Taxonomy" id="1335613"/>
    <lineage>
        <taxon>Bacteria</taxon>
        <taxon>Bacillati</taxon>
        <taxon>Actinomycetota</taxon>
        <taxon>Coriobacteriia</taxon>
        <taxon>Eggerthellales</taxon>
        <taxon>Eggerthellaceae</taxon>
        <taxon>Gordonibacter</taxon>
    </lineage>
</organism>
<dbReference type="EMBL" id="WPOC01000025">
    <property type="protein sequence ID" value="MVN16162.1"/>
    <property type="molecule type" value="Genomic_DNA"/>
</dbReference>
<evidence type="ECO:0000313" key="2">
    <source>
        <dbReference type="EMBL" id="MVN16162.1"/>
    </source>
</evidence>
<proteinExistence type="predicted"/>
<keyword evidence="3" id="KW-1185">Reference proteome</keyword>
<dbReference type="Proteomes" id="UP000468327">
    <property type="component" value="Unassembled WGS sequence"/>
</dbReference>
<evidence type="ECO:0000313" key="3">
    <source>
        <dbReference type="Proteomes" id="UP000468327"/>
    </source>
</evidence>
<sequence length="230" mass="25806">MSRRTTIAILCSIIMVIALGLSGLYLWNYLQNRAKEEAFQAYAAVHTYHVGVGEAIALDSRQDMEGSDVGYTALFHWAGCMDATLLSADYFDSLEDAGLDTERALPIELDKDDHVLVCRMQMKNVDATNESGLFNWLVFDLVLGQRLDHTPVPYNGELIYFDGAPEVEGGIDHENYYRFHISPGETREFTAAYVVRAGYEDVRTFFTIGTTLNQKYNIDIHDGPEEVSGI</sequence>
<protein>
    <recommendedName>
        <fullName evidence="4">DUF5028 domain-containing protein</fullName>
    </recommendedName>
</protein>
<dbReference type="AlphaFoldDB" id="A0A6N8IKA8"/>
<name>A0A6N8IKA8_9ACTN</name>
<comment type="caution">
    <text evidence="2">The sequence shown here is derived from an EMBL/GenBank/DDBJ whole genome shotgun (WGS) entry which is preliminary data.</text>
</comment>
<dbReference type="RefSeq" id="WP_157007020.1">
    <property type="nucleotide sequence ID" value="NZ_DBEZYS010000146.1"/>
</dbReference>
<accession>A0A6N8IKA8</accession>
<reference evidence="2 3" key="1">
    <citation type="submission" date="2019-11" db="EMBL/GenBank/DDBJ databases">
        <title>Whole genome shotgun sequencing (WGS) data from Adlercreutzia equolifaciens ResAG-91, Eggerthella lenta MRI-F36, MRI-F37, MRI-F40, ResAG-49, ResAG-88, ResAG-121, ResAG-145, and Gordonibacter sp. ResAG-5, ResAG-26, ResAG-43, ResAG-50, ResAG-59.</title>
        <authorList>
            <person name="Stoll D.A."/>
            <person name="Danylec N."/>
            <person name="Franz C.M.A.P."/>
            <person name="Huch M."/>
        </authorList>
    </citation>
    <scope>NUCLEOTIDE SEQUENCE [LARGE SCALE GENOMIC DNA]</scope>
    <source>
        <strain evidence="2 3">ResAG-59</strain>
    </source>
</reference>
<evidence type="ECO:0008006" key="4">
    <source>
        <dbReference type="Google" id="ProtNLM"/>
    </source>
</evidence>
<feature type="transmembrane region" description="Helical" evidence="1">
    <location>
        <begin position="7"/>
        <end position="27"/>
    </location>
</feature>
<keyword evidence="1" id="KW-1133">Transmembrane helix</keyword>
<keyword evidence="1" id="KW-0812">Transmembrane</keyword>
<keyword evidence="1" id="KW-0472">Membrane</keyword>
<evidence type="ECO:0000256" key="1">
    <source>
        <dbReference type="SAM" id="Phobius"/>
    </source>
</evidence>
<gene>
    <name evidence="2" type="ORF">GO738_12570</name>
</gene>